<dbReference type="GeneID" id="31002084"/>
<comment type="caution">
    <text evidence="2">The sequence shown here is derived from an EMBL/GenBank/DDBJ whole genome shotgun (WGS) entry which is preliminary data.</text>
</comment>
<gene>
    <name evidence="2" type="ORF">UA08_02329</name>
</gene>
<evidence type="ECO:0000313" key="2">
    <source>
        <dbReference type="EMBL" id="OKL62190.1"/>
    </source>
</evidence>
<reference evidence="2 3" key="1">
    <citation type="submission" date="2015-06" db="EMBL/GenBank/DDBJ databases">
        <title>Talaromyces atroroseus IBT 11181 draft genome.</title>
        <authorList>
            <person name="Rasmussen K.B."/>
            <person name="Rasmussen S."/>
            <person name="Petersen B."/>
            <person name="Sicheritz-Ponten T."/>
            <person name="Mortensen U.H."/>
            <person name="Thrane U."/>
        </authorList>
    </citation>
    <scope>NUCLEOTIDE SEQUENCE [LARGE SCALE GENOMIC DNA]</scope>
    <source>
        <strain evidence="2 3">IBT 11181</strain>
    </source>
</reference>
<sequence>MTRTDGRPYVATLRLRGSSPYEIGLQHGQQAKEQIYNNISTYGAFFDETAGLHSWEDVKKRATIFIPTLERLYPEILKEIQGIADGAQLDREDILALNVRSEIALTNYDNSPKEEGEKEKLPPAITDGCTAIAQRSQDGPTLVLAQNWDWIEELQNGMVILDIITPDGKTRLQFLNEAGLVGKIGLNSHGVGICMNAIRCGALATNRLPTHIMARRVLQYAKTFDEAVKMLDEFGGACTFNLVVADVQGKFGSVEISPNGVSIISPPEDNDTSKVPGKGPLFVAHTNHIITPPTDFSRGPIYDRPAPNSFTRLERMSELTWIDLQGGSSVTLESVNERLKDQQGTPYSICRDRPPGAKGMEKMTTLATVLMEFNTATRKIMQSHITVGRPCEEGIQKIDMDF</sequence>
<dbReference type="Gene3D" id="1.10.10.2120">
    <property type="match status" value="1"/>
</dbReference>
<dbReference type="PANTHER" id="PTHR34180:SF1">
    <property type="entry name" value="BETA-ALANYL-DOPAMINE_CARCININE HYDROLASE"/>
    <property type="match status" value="1"/>
</dbReference>
<dbReference type="InterPro" id="IPR005079">
    <property type="entry name" value="Peptidase_C45_hydrolase"/>
</dbReference>
<dbReference type="PANTHER" id="PTHR34180">
    <property type="entry name" value="PEPTIDASE C45"/>
    <property type="match status" value="1"/>
</dbReference>
<evidence type="ECO:0000259" key="1">
    <source>
        <dbReference type="Pfam" id="PF03417"/>
    </source>
</evidence>
<dbReference type="InterPro" id="IPR047801">
    <property type="entry name" value="Peptidase_C45"/>
</dbReference>
<dbReference type="STRING" id="1441469.A0A225AMS5"/>
<dbReference type="AlphaFoldDB" id="A0A225AMS5"/>
<feature type="domain" description="Peptidase C45 hydrolase" evidence="1">
    <location>
        <begin position="140"/>
        <end position="380"/>
    </location>
</feature>
<dbReference type="Pfam" id="PF03417">
    <property type="entry name" value="AAT"/>
    <property type="match status" value="1"/>
</dbReference>
<dbReference type="Proteomes" id="UP000214365">
    <property type="component" value="Unassembled WGS sequence"/>
</dbReference>
<keyword evidence="3" id="KW-1185">Reference proteome</keyword>
<accession>A0A225AMS5</accession>
<dbReference type="RefSeq" id="XP_020122311.1">
    <property type="nucleotide sequence ID" value="XM_020264358.1"/>
</dbReference>
<dbReference type="OrthoDB" id="189997at2759"/>
<name>A0A225AMS5_TALAT</name>
<proteinExistence type="predicted"/>
<dbReference type="Gene3D" id="3.60.60.10">
    <property type="entry name" value="Penicillin V Acylase, Chain A"/>
    <property type="match status" value="1"/>
</dbReference>
<evidence type="ECO:0000313" key="3">
    <source>
        <dbReference type="Proteomes" id="UP000214365"/>
    </source>
</evidence>
<protein>
    <recommendedName>
        <fullName evidence="1">Peptidase C45 hydrolase domain-containing protein</fullName>
    </recommendedName>
</protein>
<organism evidence="2 3">
    <name type="scientific">Talaromyces atroroseus</name>
    <dbReference type="NCBI Taxonomy" id="1441469"/>
    <lineage>
        <taxon>Eukaryota</taxon>
        <taxon>Fungi</taxon>
        <taxon>Dikarya</taxon>
        <taxon>Ascomycota</taxon>
        <taxon>Pezizomycotina</taxon>
        <taxon>Eurotiomycetes</taxon>
        <taxon>Eurotiomycetidae</taxon>
        <taxon>Eurotiales</taxon>
        <taxon>Trichocomaceae</taxon>
        <taxon>Talaromyces</taxon>
        <taxon>Talaromyces sect. Trachyspermi</taxon>
    </lineage>
</organism>
<dbReference type="InterPro" id="IPR047794">
    <property type="entry name" value="C45_proenzyme-like"/>
</dbReference>
<dbReference type="EMBL" id="LFMY01000003">
    <property type="protein sequence ID" value="OKL62190.1"/>
    <property type="molecule type" value="Genomic_DNA"/>
</dbReference>
<dbReference type="NCBIfam" id="NF040521">
    <property type="entry name" value="C45_proenzyme"/>
    <property type="match status" value="1"/>
</dbReference>